<dbReference type="Proteomes" id="UP000181790">
    <property type="component" value="Unassembled WGS sequence"/>
</dbReference>
<dbReference type="EMBL" id="MORL01000024">
    <property type="protein sequence ID" value="OIN56327.1"/>
    <property type="molecule type" value="Genomic_DNA"/>
</dbReference>
<dbReference type="InterPro" id="IPR035985">
    <property type="entry name" value="Ubiquitin-activating_enz"/>
</dbReference>
<dbReference type="NCBIfam" id="NF004804">
    <property type="entry name" value="PRK06153.1-3"/>
    <property type="match status" value="1"/>
</dbReference>
<dbReference type="Pfam" id="PF00899">
    <property type="entry name" value="ThiF"/>
    <property type="match status" value="1"/>
</dbReference>
<reference evidence="3 4" key="1">
    <citation type="submission" date="2016-10" db="EMBL/GenBank/DDBJ databases">
        <title>Arsenicibacter rosenii gen. nov., sp. nov., an efficient arsenic-methylating bacterium isolated from an arsenic-contaminated paddy soil.</title>
        <authorList>
            <person name="Huang K."/>
        </authorList>
    </citation>
    <scope>NUCLEOTIDE SEQUENCE [LARGE SCALE GENOMIC DNA]</scope>
    <source>
        <strain evidence="3 4">SM-1</strain>
    </source>
</reference>
<accession>A0A1S2VC39</accession>
<feature type="domain" description="DUF6791" evidence="2">
    <location>
        <begin position="10"/>
        <end position="159"/>
    </location>
</feature>
<dbReference type="RefSeq" id="WP_071505999.1">
    <property type="nucleotide sequence ID" value="NZ_MORL01000024.1"/>
</dbReference>
<dbReference type="SUPFAM" id="SSF69572">
    <property type="entry name" value="Activating enzymes of the ubiquitin-like proteins"/>
    <property type="match status" value="1"/>
</dbReference>
<evidence type="ECO:0000259" key="1">
    <source>
        <dbReference type="Pfam" id="PF00899"/>
    </source>
</evidence>
<gene>
    <name evidence="3" type="ORF">BLX24_25170</name>
</gene>
<comment type="caution">
    <text evidence="3">The sequence shown here is derived from an EMBL/GenBank/DDBJ whole genome shotgun (WGS) entry which is preliminary data.</text>
</comment>
<proteinExistence type="predicted"/>
<feature type="domain" description="THIF-type NAD/FAD binding fold" evidence="1">
    <location>
        <begin position="173"/>
        <end position="308"/>
    </location>
</feature>
<dbReference type="Pfam" id="PF20590">
    <property type="entry name" value="DUF6791"/>
    <property type="match status" value="1"/>
</dbReference>
<dbReference type="AlphaFoldDB" id="A0A1S2VC39"/>
<evidence type="ECO:0000313" key="3">
    <source>
        <dbReference type="EMBL" id="OIN56327.1"/>
    </source>
</evidence>
<protein>
    <submittedName>
        <fullName evidence="3">Uncharacterized protein</fullName>
    </submittedName>
</protein>
<dbReference type="InterPro" id="IPR000594">
    <property type="entry name" value="ThiF_NAD_FAD-bd"/>
</dbReference>
<dbReference type="GO" id="GO:0008641">
    <property type="term" value="F:ubiquitin-like modifier activating enzyme activity"/>
    <property type="evidence" value="ECO:0007669"/>
    <property type="project" value="InterPro"/>
</dbReference>
<name>A0A1S2VC39_9BACT</name>
<sequence>MQAQLISRSPDLKRLRDEGYEIEVKGPYLLVHHIPYLNANQDLCYGTLVSSLDLSGSTTTRPSYHVIYFAGEYPHRANGSRITGIEHQQCLQELYQGVIVQYAFSNKPAEGYVDYYQKVSRYADIISAPAKAKFPEATEKTHRVVATDDEDSPFQYLDTNSGRANICQLTARFEGMKIAIVGLGGTGAYVLDQVAKTPVAQIHLFDGDVLHTHNAFRSPGAISLEELSVEPMKVVYYREVYSKMHKGIVAHTAYVTAENLDALDAMDFVFICLDRNDARGLIASHIRQRGQSFIDVGLGVNLVDGKLTGMVRVTASTPVQNDHLHKRLPVGEQGKNEYDANIQIADLNALNAQFAVLRWKKLCGFYHDLESEHNVLYSINNSELYNEDQVPAAQLR</sequence>
<evidence type="ECO:0000259" key="2">
    <source>
        <dbReference type="Pfam" id="PF20590"/>
    </source>
</evidence>
<dbReference type="Gene3D" id="3.40.50.720">
    <property type="entry name" value="NAD(P)-binding Rossmann-like Domain"/>
    <property type="match status" value="1"/>
</dbReference>
<dbReference type="CDD" id="cd01483">
    <property type="entry name" value="E1_enzyme_family"/>
    <property type="match status" value="1"/>
</dbReference>
<dbReference type="InterPro" id="IPR046741">
    <property type="entry name" value="DUF6791"/>
</dbReference>
<organism evidence="3 4">
    <name type="scientific">Arsenicibacter rosenii</name>
    <dbReference type="NCBI Taxonomy" id="1750698"/>
    <lineage>
        <taxon>Bacteria</taxon>
        <taxon>Pseudomonadati</taxon>
        <taxon>Bacteroidota</taxon>
        <taxon>Cytophagia</taxon>
        <taxon>Cytophagales</taxon>
        <taxon>Spirosomataceae</taxon>
        <taxon>Arsenicibacter</taxon>
    </lineage>
</organism>
<evidence type="ECO:0000313" key="4">
    <source>
        <dbReference type="Proteomes" id="UP000181790"/>
    </source>
</evidence>
<dbReference type="NCBIfam" id="NF004805">
    <property type="entry name" value="PRK06153.1-4"/>
    <property type="match status" value="1"/>
</dbReference>
<dbReference type="OrthoDB" id="8773615at2"/>
<keyword evidence="4" id="KW-1185">Reference proteome</keyword>